<comment type="subunit">
    <text evidence="8">Homodimer.</text>
</comment>
<comment type="function">
    <text evidence="8">Participates actively in the response to hyperosmotic and heat shock by preventing the aggregation of stress-denatured proteins and by disaggregating proteins, also in an autonomous, DnaK-independent fashion. Unfolded proteins bind initially to DnaJ; upon interaction with the DnaJ-bound protein, DnaK hydrolyzes its bound ATP, resulting in the formation of a stable complex. GrpE releases ADP from DnaK; ATP binding to DnaK triggers the release of the substrate protein, thus completing the reaction cycle. Several rounds of ATP-dependent interactions between DnaJ, DnaK and GrpE are required for fully efficient folding. Also involved, together with DnaK and GrpE, in the DNA replication of plasmids through activation of initiation proteins.</text>
</comment>
<accession>A0A1F5EJJ7</accession>
<keyword evidence="8" id="KW-0235">DNA replication</keyword>
<dbReference type="FunFam" id="2.10.230.10:FF:000002">
    <property type="entry name" value="Molecular chaperone DnaJ"/>
    <property type="match status" value="1"/>
</dbReference>
<dbReference type="STRING" id="1797582.A2442_03280"/>
<dbReference type="Proteomes" id="UP000179003">
    <property type="component" value="Unassembled WGS sequence"/>
</dbReference>
<dbReference type="SMART" id="SM00271">
    <property type="entry name" value="DnaJ"/>
    <property type="match status" value="1"/>
</dbReference>
<dbReference type="InterPro" id="IPR036410">
    <property type="entry name" value="HSP_DnaJ_Cys-rich_dom_sf"/>
</dbReference>
<comment type="domain">
    <text evidence="8">The J domain is necessary and sufficient to stimulate DnaK ATPase activity. Zinc center 1 plays an important role in the autonomous, DnaK-independent chaperone activity of DnaJ. Zinc center 2 is essential for interaction with DnaK and for DnaJ activity.</text>
</comment>
<feature type="binding site" evidence="8">
    <location>
        <position position="196"/>
    </location>
    <ligand>
        <name>Zn(2+)</name>
        <dbReference type="ChEBI" id="CHEBI:29105"/>
        <label>2</label>
    </ligand>
</feature>
<evidence type="ECO:0000256" key="2">
    <source>
        <dbReference type="ARBA" id="ARBA00022737"/>
    </source>
</evidence>
<feature type="binding site" evidence="8">
    <location>
        <position position="170"/>
    </location>
    <ligand>
        <name>Zn(2+)</name>
        <dbReference type="ChEBI" id="CHEBI:29105"/>
        <label>2</label>
    </ligand>
</feature>
<dbReference type="CDD" id="cd10747">
    <property type="entry name" value="DnaJ_C"/>
    <property type="match status" value="1"/>
</dbReference>
<dbReference type="PANTHER" id="PTHR43096:SF52">
    <property type="entry name" value="DNAJ HOMOLOG 1, MITOCHONDRIAL-RELATED"/>
    <property type="match status" value="1"/>
</dbReference>
<dbReference type="GO" id="GO:0006260">
    <property type="term" value="P:DNA replication"/>
    <property type="evidence" value="ECO:0007669"/>
    <property type="project" value="UniProtKB-KW"/>
</dbReference>
<dbReference type="CDD" id="cd06257">
    <property type="entry name" value="DnaJ"/>
    <property type="match status" value="1"/>
</dbReference>
<feature type="binding site" evidence="8">
    <location>
        <position position="153"/>
    </location>
    <ligand>
        <name>Zn(2+)</name>
        <dbReference type="ChEBI" id="CHEBI:29105"/>
        <label>1</label>
    </ligand>
</feature>
<sequence>MDEDYYKILGVGKSSSKNEIKKAFHKLAHKYHPDKKGGDEVMFKKISEAYSVLSDDKKKAEYDAYGKVFSEGGSGGAQGFDFGGAGFDFSSFAQQQASGGVDFDLGDIFGDIFGGGRPKTKRGNDIAIDLEISFKEAVFGVQRKVFITKNSVCDSCSGSGAKPGSEKETCSICNGNGQIHETKRSLLGTFSSARMCDHCHGKGSVPKNKCSSCHGEGVSRKQTEIVVNIPLGINNGEMIRLSGSGEAIAGGISGDLYIKIHVSDHKTFRREGNNLVMDLNIKLTDALLGSSYDIETLEERINLKIPAGVKFGEILRIREKGISMGNSKRGDILVKLNIQLPDKLSKKTKSLIEEIKKEGI</sequence>
<gene>
    <name evidence="8" type="primary">dnaJ</name>
    <name evidence="12" type="ORF">A2442_03280</name>
</gene>
<feature type="domain" description="CR-type" evidence="11">
    <location>
        <begin position="140"/>
        <end position="222"/>
    </location>
</feature>
<feature type="zinc finger region" description="CR-type" evidence="9">
    <location>
        <begin position="140"/>
        <end position="222"/>
    </location>
</feature>
<feature type="repeat" description="CXXCXGXG motif" evidence="8">
    <location>
        <begin position="210"/>
        <end position="217"/>
    </location>
</feature>
<dbReference type="GO" id="GO:0005524">
    <property type="term" value="F:ATP binding"/>
    <property type="evidence" value="ECO:0007669"/>
    <property type="project" value="InterPro"/>
</dbReference>
<keyword evidence="2 8" id="KW-0677">Repeat</keyword>
<dbReference type="InterPro" id="IPR001305">
    <property type="entry name" value="HSP_DnaJ_Cys-rich_dom"/>
</dbReference>
<comment type="subcellular location">
    <subcellularLocation>
        <location evidence="8">Cytoplasm</location>
    </subcellularLocation>
</comment>
<dbReference type="InterPro" id="IPR001623">
    <property type="entry name" value="DnaJ_domain"/>
</dbReference>
<dbReference type="GO" id="GO:0005737">
    <property type="term" value="C:cytoplasm"/>
    <property type="evidence" value="ECO:0007669"/>
    <property type="project" value="UniProtKB-SubCell"/>
</dbReference>
<dbReference type="Gene3D" id="2.10.230.10">
    <property type="entry name" value="Heat shock protein DnaJ, cysteine-rich domain"/>
    <property type="match status" value="1"/>
</dbReference>
<dbReference type="AlphaFoldDB" id="A0A1F5EJJ7"/>
<dbReference type="SUPFAM" id="SSF49493">
    <property type="entry name" value="HSP40/DnaJ peptide-binding domain"/>
    <property type="match status" value="2"/>
</dbReference>
<evidence type="ECO:0000256" key="3">
    <source>
        <dbReference type="ARBA" id="ARBA00022771"/>
    </source>
</evidence>
<evidence type="ECO:0000256" key="9">
    <source>
        <dbReference type="PROSITE-ProRule" id="PRU00546"/>
    </source>
</evidence>
<dbReference type="PRINTS" id="PR00625">
    <property type="entry name" value="JDOMAIN"/>
</dbReference>
<dbReference type="InterPro" id="IPR002939">
    <property type="entry name" value="DnaJ_C"/>
</dbReference>
<dbReference type="PROSITE" id="PS50076">
    <property type="entry name" value="DNAJ_2"/>
    <property type="match status" value="1"/>
</dbReference>
<feature type="binding site" evidence="8">
    <location>
        <position position="173"/>
    </location>
    <ligand>
        <name>Zn(2+)</name>
        <dbReference type="ChEBI" id="CHEBI:29105"/>
        <label>2</label>
    </ligand>
</feature>
<reference evidence="12 13" key="1">
    <citation type="journal article" date="2016" name="Nat. Commun.">
        <title>Thousands of microbial genomes shed light on interconnected biogeochemical processes in an aquifer system.</title>
        <authorList>
            <person name="Anantharaman K."/>
            <person name="Brown C.T."/>
            <person name="Hug L.A."/>
            <person name="Sharon I."/>
            <person name="Castelle C.J."/>
            <person name="Probst A.J."/>
            <person name="Thomas B.C."/>
            <person name="Singh A."/>
            <person name="Wilkins M.J."/>
            <person name="Karaoz U."/>
            <person name="Brodie E.L."/>
            <person name="Williams K.H."/>
            <person name="Hubbard S.S."/>
            <person name="Banfield J.F."/>
        </authorList>
    </citation>
    <scope>NUCLEOTIDE SEQUENCE [LARGE SCALE GENOMIC DNA]</scope>
</reference>
<feature type="repeat" description="CXXCXGXG motif" evidence="8">
    <location>
        <begin position="196"/>
        <end position="203"/>
    </location>
</feature>
<keyword evidence="8" id="KW-0963">Cytoplasm</keyword>
<dbReference type="GO" id="GO:0009408">
    <property type="term" value="P:response to heat"/>
    <property type="evidence" value="ECO:0007669"/>
    <property type="project" value="InterPro"/>
</dbReference>
<dbReference type="Gene3D" id="1.10.287.110">
    <property type="entry name" value="DnaJ domain"/>
    <property type="match status" value="1"/>
</dbReference>
<dbReference type="GO" id="GO:0008270">
    <property type="term" value="F:zinc ion binding"/>
    <property type="evidence" value="ECO:0007669"/>
    <property type="project" value="UniProtKB-UniRule"/>
</dbReference>
<dbReference type="PANTHER" id="PTHR43096">
    <property type="entry name" value="DNAJ HOMOLOG 1, MITOCHONDRIAL-RELATED"/>
    <property type="match status" value="1"/>
</dbReference>
<name>A0A1F5EJJ7_9BACT</name>
<dbReference type="GO" id="GO:0051082">
    <property type="term" value="F:unfolded protein binding"/>
    <property type="evidence" value="ECO:0007669"/>
    <property type="project" value="UniProtKB-UniRule"/>
</dbReference>
<feature type="binding site" evidence="8">
    <location>
        <position position="156"/>
    </location>
    <ligand>
        <name>Zn(2+)</name>
        <dbReference type="ChEBI" id="CHEBI:29105"/>
        <label>1</label>
    </ligand>
</feature>
<evidence type="ECO:0000256" key="5">
    <source>
        <dbReference type="ARBA" id="ARBA00023186"/>
    </source>
</evidence>
<dbReference type="InterPro" id="IPR036869">
    <property type="entry name" value="J_dom_sf"/>
</dbReference>
<keyword evidence="4 8" id="KW-0862">Zinc</keyword>
<feature type="repeat" description="CXXCXGXG motif" evidence="8">
    <location>
        <begin position="170"/>
        <end position="177"/>
    </location>
</feature>
<dbReference type="Pfam" id="PF00684">
    <property type="entry name" value="DnaJ_CXXCXGXG"/>
    <property type="match status" value="1"/>
</dbReference>
<dbReference type="FunFam" id="2.60.260.20:FF:000005">
    <property type="entry name" value="Chaperone protein dnaJ 1, mitochondrial"/>
    <property type="match status" value="1"/>
</dbReference>
<evidence type="ECO:0000313" key="12">
    <source>
        <dbReference type="EMBL" id="OGD67500.1"/>
    </source>
</evidence>
<dbReference type="Pfam" id="PF00226">
    <property type="entry name" value="DnaJ"/>
    <property type="match status" value="1"/>
</dbReference>
<dbReference type="PROSITE" id="PS00636">
    <property type="entry name" value="DNAJ_1"/>
    <property type="match status" value="1"/>
</dbReference>
<dbReference type="CDD" id="cd10719">
    <property type="entry name" value="DnaJ_zf"/>
    <property type="match status" value="1"/>
</dbReference>
<evidence type="ECO:0000256" key="1">
    <source>
        <dbReference type="ARBA" id="ARBA00022723"/>
    </source>
</evidence>
<feature type="binding site" evidence="8">
    <location>
        <position position="210"/>
    </location>
    <ligand>
        <name>Zn(2+)</name>
        <dbReference type="ChEBI" id="CHEBI:29105"/>
        <label>1</label>
    </ligand>
</feature>
<keyword evidence="8" id="KW-0346">Stress response</keyword>
<dbReference type="NCBIfam" id="NF008035">
    <property type="entry name" value="PRK10767.1"/>
    <property type="match status" value="1"/>
</dbReference>
<dbReference type="PROSITE" id="PS51188">
    <property type="entry name" value="ZF_CR"/>
    <property type="match status" value="1"/>
</dbReference>
<dbReference type="EMBL" id="MFAE01000005">
    <property type="protein sequence ID" value="OGD67500.1"/>
    <property type="molecule type" value="Genomic_DNA"/>
</dbReference>
<dbReference type="InterPro" id="IPR012724">
    <property type="entry name" value="DnaJ"/>
</dbReference>
<feature type="binding site" evidence="8">
    <location>
        <position position="213"/>
    </location>
    <ligand>
        <name>Zn(2+)</name>
        <dbReference type="ChEBI" id="CHEBI:29105"/>
        <label>1</label>
    </ligand>
</feature>
<dbReference type="NCBIfam" id="TIGR02349">
    <property type="entry name" value="DnaJ_bact"/>
    <property type="match status" value="1"/>
</dbReference>
<evidence type="ECO:0000259" key="11">
    <source>
        <dbReference type="PROSITE" id="PS51188"/>
    </source>
</evidence>
<dbReference type="Gene3D" id="2.60.260.20">
    <property type="entry name" value="Urease metallochaperone UreE, N-terminal domain"/>
    <property type="match status" value="2"/>
</dbReference>
<protein>
    <recommendedName>
        <fullName evidence="7 8">Chaperone protein DnaJ</fullName>
    </recommendedName>
</protein>
<evidence type="ECO:0000256" key="6">
    <source>
        <dbReference type="ARBA" id="ARBA00061004"/>
    </source>
</evidence>
<comment type="similarity">
    <text evidence="6 8">Belongs to the DnaJ family.</text>
</comment>
<organism evidence="12 13">
    <name type="scientific">Candidatus Campbellbacteria bacterium RIFOXYC2_FULL_35_25</name>
    <dbReference type="NCBI Taxonomy" id="1797582"/>
    <lineage>
        <taxon>Bacteria</taxon>
        <taxon>Candidatus Campbelliibacteriota</taxon>
    </lineage>
</organism>
<dbReference type="GO" id="GO:0031072">
    <property type="term" value="F:heat shock protein binding"/>
    <property type="evidence" value="ECO:0007669"/>
    <property type="project" value="InterPro"/>
</dbReference>
<evidence type="ECO:0000259" key="10">
    <source>
        <dbReference type="PROSITE" id="PS50076"/>
    </source>
</evidence>
<keyword evidence="1 8" id="KW-0479">Metal-binding</keyword>
<dbReference type="HAMAP" id="MF_01152">
    <property type="entry name" value="DnaJ"/>
    <property type="match status" value="1"/>
</dbReference>
<keyword evidence="5 8" id="KW-0143">Chaperone</keyword>
<dbReference type="InterPro" id="IPR008971">
    <property type="entry name" value="HSP40/DnaJ_pept-bd"/>
</dbReference>
<dbReference type="InterPro" id="IPR018253">
    <property type="entry name" value="DnaJ_domain_CS"/>
</dbReference>
<comment type="caution">
    <text evidence="12">The sequence shown here is derived from an EMBL/GenBank/DDBJ whole genome shotgun (WGS) entry which is preliminary data.</text>
</comment>
<dbReference type="GO" id="GO:0042026">
    <property type="term" value="P:protein refolding"/>
    <property type="evidence" value="ECO:0007669"/>
    <property type="project" value="TreeGrafter"/>
</dbReference>
<feature type="binding site" evidence="8">
    <location>
        <position position="199"/>
    </location>
    <ligand>
        <name>Zn(2+)</name>
        <dbReference type="ChEBI" id="CHEBI:29105"/>
        <label>2</label>
    </ligand>
</feature>
<evidence type="ECO:0000313" key="13">
    <source>
        <dbReference type="Proteomes" id="UP000179003"/>
    </source>
</evidence>
<comment type="cofactor">
    <cofactor evidence="8">
        <name>Zn(2+)</name>
        <dbReference type="ChEBI" id="CHEBI:29105"/>
    </cofactor>
    <text evidence="8">Binds 2 Zn(2+) ions per monomer.</text>
</comment>
<feature type="repeat" description="CXXCXGXG motif" evidence="8">
    <location>
        <begin position="153"/>
        <end position="160"/>
    </location>
</feature>
<keyword evidence="3 8" id="KW-0863">Zinc-finger</keyword>
<dbReference type="Pfam" id="PF01556">
    <property type="entry name" value="DnaJ_C"/>
    <property type="match status" value="1"/>
</dbReference>
<dbReference type="SUPFAM" id="SSF57938">
    <property type="entry name" value="DnaJ/Hsp40 cysteine-rich domain"/>
    <property type="match status" value="1"/>
</dbReference>
<feature type="domain" description="J" evidence="10">
    <location>
        <begin position="4"/>
        <end position="66"/>
    </location>
</feature>
<dbReference type="SUPFAM" id="SSF46565">
    <property type="entry name" value="Chaperone J-domain"/>
    <property type="match status" value="1"/>
</dbReference>
<evidence type="ECO:0000256" key="8">
    <source>
        <dbReference type="HAMAP-Rule" id="MF_01152"/>
    </source>
</evidence>
<evidence type="ECO:0000256" key="4">
    <source>
        <dbReference type="ARBA" id="ARBA00022833"/>
    </source>
</evidence>
<evidence type="ECO:0000256" key="7">
    <source>
        <dbReference type="ARBA" id="ARBA00067609"/>
    </source>
</evidence>
<proteinExistence type="inferred from homology"/>